<evidence type="ECO:0000259" key="3">
    <source>
        <dbReference type="PROSITE" id="PS50048"/>
    </source>
</evidence>
<feature type="region of interest" description="Disordered" evidence="2">
    <location>
        <begin position="729"/>
        <end position="758"/>
    </location>
</feature>
<dbReference type="GO" id="GO:0000981">
    <property type="term" value="F:DNA-binding transcription factor activity, RNA polymerase II-specific"/>
    <property type="evidence" value="ECO:0007669"/>
    <property type="project" value="InterPro"/>
</dbReference>
<dbReference type="GO" id="GO:0016787">
    <property type="term" value="F:hydrolase activity"/>
    <property type="evidence" value="ECO:0007669"/>
    <property type="project" value="InterPro"/>
</dbReference>
<dbReference type="EMBL" id="JAAMPI010000372">
    <property type="protein sequence ID" value="KAF4632162.1"/>
    <property type="molecule type" value="Genomic_DNA"/>
</dbReference>
<protein>
    <recommendedName>
        <fullName evidence="3">Zn(2)-C6 fungal-type domain-containing protein</fullName>
    </recommendedName>
</protein>
<keyword evidence="1" id="KW-0539">Nucleus</keyword>
<organism evidence="4 5">
    <name type="scientific">Cudoniella acicularis</name>
    <dbReference type="NCBI Taxonomy" id="354080"/>
    <lineage>
        <taxon>Eukaryota</taxon>
        <taxon>Fungi</taxon>
        <taxon>Dikarya</taxon>
        <taxon>Ascomycota</taxon>
        <taxon>Pezizomycotina</taxon>
        <taxon>Leotiomycetes</taxon>
        <taxon>Helotiales</taxon>
        <taxon>Tricladiaceae</taxon>
        <taxon>Cudoniella</taxon>
    </lineage>
</organism>
<proteinExistence type="predicted"/>
<feature type="compositionally biased region" description="Polar residues" evidence="2">
    <location>
        <begin position="826"/>
        <end position="862"/>
    </location>
</feature>
<dbReference type="InterPro" id="IPR001138">
    <property type="entry name" value="Zn2Cys6_DnaBD"/>
</dbReference>
<keyword evidence="5" id="KW-1185">Reference proteome</keyword>
<evidence type="ECO:0000256" key="1">
    <source>
        <dbReference type="ARBA" id="ARBA00023242"/>
    </source>
</evidence>
<comment type="caution">
    <text evidence="4">The sequence shown here is derived from an EMBL/GenBank/DDBJ whole genome shotgun (WGS) entry which is preliminary data.</text>
</comment>
<dbReference type="SUPFAM" id="SSF53474">
    <property type="entry name" value="alpha/beta-Hydrolases"/>
    <property type="match status" value="1"/>
</dbReference>
<dbReference type="InterPro" id="IPR013094">
    <property type="entry name" value="AB_hydrolase_3"/>
</dbReference>
<dbReference type="Gene3D" id="3.40.50.1820">
    <property type="entry name" value="alpha/beta hydrolase"/>
    <property type="match status" value="1"/>
</dbReference>
<feature type="compositionally biased region" description="Basic residues" evidence="2">
    <location>
        <begin position="737"/>
        <end position="758"/>
    </location>
</feature>
<feature type="domain" description="Zn(2)-C6 fungal-type" evidence="3">
    <location>
        <begin position="661"/>
        <end position="691"/>
    </location>
</feature>
<sequence>MNAYDAHIQFLVNGYKTIKENGRDVAISVLAYGPKWPPNYLPKYPPKKKEADERNQITLAGDSAGGALIVALLLHANANPKHHYPFIPPFALPQGQNFKQALLISPTLPILVSFLPQGMVAEKPNKDVLTPEVLDTIWGGITAFVEKGVELPNLWIAPFLVGAEGNWWGALPVGKVAVLISGDELLRGALKKYHKGPVEIRLLEGEIHNQPLVDLAMGAEADKESTKFLRAWVQQLVNHCSGGDRASPPREAVRLHTIAPTPAQEEPRRPQSSKPQSRHGERTSSSRQGDRAASRHGDRPPSSRRADRPSSSKQRPSTSGSSRRDDRPSSSSRARPSSSREHSTKHRDGSKIRGRFDTIPENAVQYTEDQTIIDTTAELYTLIDQHAENFYFHDDYNSGRNAELNDPRTRHAIIRQRIARMIIDDIIMARRNNSEADLRNIAANLSAEFRDYAFATSGTQREEHLFELCNIGAELRGQMSSHPSTWEFGAWDEIRGPRSGYIMVFPTLLKDEEQAAARLQQEVLLHRVGPFVVDTCLCANQFFVAKYHLNVVRLAVKIEWRPIDALTCGVVWSLAMPHSPEVLRAFYLIALTKGDEPSSEGGGASISDALSRSEQGPETLRDRQDGHLKENQNQISESFGRGISLLRPILKAPLPYGKENPCQQCQLHGLYCDQQRPCCGKCQRYSILCYYEQDQDRSSEPQDHQPTDLHISSGVENMSWEQSVKFNPYQNLEGNGKRRRISNRSHGLKPGRLSKARRQRYLNGAEANESMKMEEERLLGSSVSPYPELDIEIPPRTPSQNSFSSLSKRSISRPNSSCSSKHLESMTLSSSNRTKSWWHGSSTIKTTPPTTGDSIASPHPQTVNSLDLAPRPFQCTFCLAQCKDQNDWEFHELSEHIPDSLWICMPWGPVEEIDGRDFCVFCGLEDPEEVHDSVHAIQACYFNGRAEHMFINEDDFIKHLSVVHHQVEMTPAMENWSRSCKVSDWYWNCGFCDEVLPTWAARVDHIGDHFKEGMVMSSWDPLSPAYPLDRTTLARPSWFPPLPWNAQTLWDLERERIGFSWIEEPHVCQQCEDKVSFRDKAAMNRHKSIWHSRREVWSCPTIEDIRAGILAPHFFPDHAEGYPSEDDCCYCKKPFNDQAQPDSFSDFDTWDIRYEHLDVYHDFDSCSLSWKSTRPGDLLLHLANIHKVSLTEMTFDVLESCRKEERPLARMIASSMQAPS</sequence>
<feature type="compositionally biased region" description="Low complexity" evidence="2">
    <location>
        <begin position="311"/>
        <end position="321"/>
    </location>
</feature>
<feature type="compositionally biased region" description="Basic and acidic residues" evidence="2">
    <location>
        <begin position="619"/>
        <end position="628"/>
    </location>
</feature>
<accession>A0A8H4RLF0</accession>
<dbReference type="InterPro" id="IPR013087">
    <property type="entry name" value="Znf_C2H2_type"/>
</dbReference>
<feature type="region of interest" description="Disordered" evidence="2">
    <location>
        <begin position="786"/>
        <end position="862"/>
    </location>
</feature>
<feature type="compositionally biased region" description="Basic and acidic residues" evidence="2">
    <location>
        <begin position="338"/>
        <end position="358"/>
    </location>
</feature>
<dbReference type="GO" id="GO:0008270">
    <property type="term" value="F:zinc ion binding"/>
    <property type="evidence" value="ECO:0007669"/>
    <property type="project" value="InterPro"/>
</dbReference>
<evidence type="ECO:0000313" key="5">
    <source>
        <dbReference type="Proteomes" id="UP000566819"/>
    </source>
</evidence>
<name>A0A8H4RLF0_9HELO</name>
<dbReference type="SMART" id="SM00355">
    <property type="entry name" value="ZnF_C2H2"/>
    <property type="match status" value="3"/>
</dbReference>
<feature type="compositionally biased region" description="Basic and acidic residues" evidence="2">
    <location>
        <begin position="278"/>
        <end position="310"/>
    </location>
</feature>
<dbReference type="Proteomes" id="UP000566819">
    <property type="component" value="Unassembled WGS sequence"/>
</dbReference>
<feature type="region of interest" description="Disordered" evidence="2">
    <location>
        <begin position="258"/>
        <end position="359"/>
    </location>
</feature>
<dbReference type="AlphaFoldDB" id="A0A8H4RLF0"/>
<dbReference type="OrthoDB" id="3548488at2759"/>
<feature type="region of interest" description="Disordered" evidence="2">
    <location>
        <begin position="595"/>
        <end position="628"/>
    </location>
</feature>
<reference evidence="4 5" key="1">
    <citation type="submission" date="2020-03" db="EMBL/GenBank/DDBJ databases">
        <title>Draft Genome Sequence of Cudoniella acicularis.</title>
        <authorList>
            <person name="Buettner E."/>
            <person name="Kellner H."/>
        </authorList>
    </citation>
    <scope>NUCLEOTIDE SEQUENCE [LARGE SCALE GENOMIC DNA]</scope>
    <source>
        <strain evidence="4 5">DSM 108380</strain>
    </source>
</reference>
<dbReference type="Pfam" id="PF07859">
    <property type="entry name" value="Abhydrolase_3"/>
    <property type="match status" value="1"/>
</dbReference>
<gene>
    <name evidence="4" type="ORF">G7Y89_g5965</name>
</gene>
<feature type="compositionally biased region" description="Low complexity" evidence="2">
    <location>
        <begin position="802"/>
        <end position="820"/>
    </location>
</feature>
<evidence type="ECO:0000313" key="4">
    <source>
        <dbReference type="EMBL" id="KAF4632162.1"/>
    </source>
</evidence>
<evidence type="ECO:0000256" key="2">
    <source>
        <dbReference type="SAM" id="MobiDB-lite"/>
    </source>
</evidence>
<dbReference type="PROSITE" id="PS50048">
    <property type="entry name" value="ZN2_CY6_FUNGAL_2"/>
    <property type="match status" value="1"/>
</dbReference>
<dbReference type="InterPro" id="IPR029058">
    <property type="entry name" value="AB_hydrolase_fold"/>
</dbReference>